<keyword evidence="3" id="KW-1185">Reference proteome</keyword>
<dbReference type="PANTHER" id="PTHR36836:SF1">
    <property type="entry name" value="COLANIC ACID BIOSYNTHESIS PROTEIN WCAK"/>
    <property type="match status" value="1"/>
</dbReference>
<organism evidence="2 3">
    <name type="scientific">Sphingomonas hylomeconis</name>
    <dbReference type="NCBI Taxonomy" id="1395958"/>
    <lineage>
        <taxon>Bacteria</taxon>
        <taxon>Pseudomonadati</taxon>
        <taxon>Pseudomonadota</taxon>
        <taxon>Alphaproteobacteria</taxon>
        <taxon>Sphingomonadales</taxon>
        <taxon>Sphingomonadaceae</taxon>
        <taxon>Sphingomonas</taxon>
    </lineage>
</organism>
<accession>A0ABV7STI9</accession>
<evidence type="ECO:0000313" key="3">
    <source>
        <dbReference type="Proteomes" id="UP001595713"/>
    </source>
</evidence>
<dbReference type="InterPro" id="IPR007345">
    <property type="entry name" value="Polysacch_pyruvyl_Trfase"/>
</dbReference>
<feature type="domain" description="Polysaccharide pyruvyl transferase" evidence="1">
    <location>
        <begin position="141"/>
        <end position="338"/>
    </location>
</feature>
<dbReference type="RefSeq" id="WP_261295349.1">
    <property type="nucleotide sequence ID" value="NZ_JANQBK010000015.1"/>
</dbReference>
<dbReference type="Pfam" id="PF04230">
    <property type="entry name" value="PS_pyruv_trans"/>
    <property type="match status" value="1"/>
</dbReference>
<comment type="caution">
    <text evidence="2">The sequence shown here is derived from an EMBL/GenBank/DDBJ whole genome shotgun (WGS) entry which is preliminary data.</text>
</comment>
<sequence>MITKVVTQNQGNQALSRAWLATLEANYPERRVVPLERAPSYLKRFTLAQLERAGDPITRFKEIAADLARQASSAGPAHYPARTEIRHKSSITQPLKTARLRQLLKVRSRLSSLGLGRAEYRKRLAQIRDAGMLVMNPAGEFFPQGGETVLIYLLELRVAQLLGVPTVMVNLSFEVENPLLRRLAAYVMDQCHALEFRDDESAAAYREAGGVRSAAILPDAALLTPPPAAQQAFAGGATIALAINALQVRAAGLDADWIAFFDRLGSEGFDPVLTSNEWTTDEPFWADLLQGGKVRSEGREADCSEYVALLGRYDVVVSSRLHTCVLAIIAGTPVVPVETGTFKLTGFFKQIGLDTAPIKLGAPGWQDLVVDRIREAQRDRAAVVSRQSQKRDAAALRLRSGLSDLFGSVVPR</sequence>
<dbReference type="PANTHER" id="PTHR36836">
    <property type="entry name" value="COLANIC ACID BIOSYNTHESIS PROTEIN WCAK"/>
    <property type="match status" value="1"/>
</dbReference>
<evidence type="ECO:0000313" key="2">
    <source>
        <dbReference type="EMBL" id="MFC3580126.1"/>
    </source>
</evidence>
<dbReference type="GO" id="GO:0016740">
    <property type="term" value="F:transferase activity"/>
    <property type="evidence" value="ECO:0007669"/>
    <property type="project" value="UniProtKB-KW"/>
</dbReference>
<gene>
    <name evidence="2" type="ORF">ACFONA_08095</name>
</gene>
<proteinExistence type="predicted"/>
<keyword evidence="2" id="KW-0808">Transferase</keyword>
<evidence type="ECO:0000259" key="1">
    <source>
        <dbReference type="Pfam" id="PF04230"/>
    </source>
</evidence>
<protein>
    <submittedName>
        <fullName evidence="2">Polysaccharide pyruvyl transferase family protein</fullName>
    </submittedName>
</protein>
<dbReference type="Proteomes" id="UP001595713">
    <property type="component" value="Unassembled WGS sequence"/>
</dbReference>
<reference evidence="3" key="1">
    <citation type="journal article" date="2019" name="Int. J. Syst. Evol. Microbiol.">
        <title>The Global Catalogue of Microorganisms (GCM) 10K type strain sequencing project: providing services to taxonomists for standard genome sequencing and annotation.</title>
        <authorList>
            <consortium name="The Broad Institute Genomics Platform"/>
            <consortium name="The Broad Institute Genome Sequencing Center for Infectious Disease"/>
            <person name="Wu L."/>
            <person name="Ma J."/>
        </authorList>
    </citation>
    <scope>NUCLEOTIDE SEQUENCE [LARGE SCALE GENOMIC DNA]</scope>
    <source>
        <strain evidence="3">KCTC 42739</strain>
    </source>
</reference>
<dbReference type="EMBL" id="JBHRXP010000003">
    <property type="protein sequence ID" value="MFC3580126.1"/>
    <property type="molecule type" value="Genomic_DNA"/>
</dbReference>
<name>A0ABV7STI9_9SPHN</name>